<dbReference type="CDD" id="cd14659">
    <property type="entry name" value="Imelysin-like_IPPA"/>
    <property type="match status" value="1"/>
</dbReference>
<dbReference type="AlphaFoldDB" id="A0A125NVD6"/>
<keyword evidence="6" id="KW-1185">Reference proteome</keyword>
<dbReference type="PATRIC" id="fig|121290.4.peg.2755"/>
<dbReference type="STRING" id="121290.APY04_1517"/>
<dbReference type="InterPro" id="IPR038352">
    <property type="entry name" value="Imelysin_sf"/>
</dbReference>
<evidence type="ECO:0000313" key="6">
    <source>
        <dbReference type="Proteomes" id="UP000059074"/>
    </source>
</evidence>
<dbReference type="OrthoDB" id="5729110at2"/>
<dbReference type="RefSeq" id="WP_083509574.1">
    <property type="nucleotide sequence ID" value="NZ_LMTR01000045.1"/>
</dbReference>
<dbReference type="InterPro" id="IPR034984">
    <property type="entry name" value="Imelysin-like_IPPA"/>
</dbReference>
<dbReference type="EMBL" id="LMTR01000045">
    <property type="protein sequence ID" value="KWT69434.1"/>
    <property type="molecule type" value="Genomic_DNA"/>
</dbReference>
<dbReference type="GO" id="GO:0030313">
    <property type="term" value="C:cell envelope"/>
    <property type="evidence" value="ECO:0007669"/>
    <property type="project" value="UniProtKB-SubCell"/>
</dbReference>
<dbReference type="Pfam" id="PF09375">
    <property type="entry name" value="Peptidase_M75"/>
    <property type="match status" value="1"/>
</dbReference>
<dbReference type="PROSITE" id="PS51257">
    <property type="entry name" value="PROKAR_LIPOPROTEIN"/>
    <property type="match status" value="1"/>
</dbReference>
<keyword evidence="2 3" id="KW-0732">Signal</keyword>
<protein>
    <submittedName>
        <fullName evidence="5">Iron-regulated protein A</fullName>
    </submittedName>
</protein>
<sequence>MRSRASVLRMAVVCAAALGLVLLGCGIAASPASAANEDFAKINERIIDSYLLPHFQTLADESALLGGIIAGVCAGDAGKLTDARGEFEKTALSWAAVDFLRMGPMAQIGRAERFHFWPDARNVTPRQVGRLVASRDESALDPQVLLKKSAAVQGLGALELLLYDDKRPITDTTDDGRYRCRLAVAAAEAVQAETLEVIAAWSGADGWRTRLLQPGVGNSPYKTTDEVTADFARAFITGLQMILDREIVQMEYAAVNPARKPLLVFARSGLTARYIVAKMQSLRQLYDAMDLAAAVPKDKSWMSRWISGAFDRLSDEVPDAISNTETTGEVRSRRLRILRFQIDGIRKLVGREMATLAGLTIGFNELDGD</sequence>
<dbReference type="Proteomes" id="UP000059074">
    <property type="component" value="Unassembled WGS sequence"/>
</dbReference>
<proteinExistence type="predicted"/>
<name>A0A125NVD6_HYPSL</name>
<dbReference type="Gene3D" id="1.20.1420.20">
    <property type="entry name" value="M75 peptidase, HXXE motif"/>
    <property type="match status" value="1"/>
</dbReference>
<feature type="domain" description="Imelysin-like" evidence="4">
    <location>
        <begin position="52"/>
        <end position="316"/>
    </location>
</feature>
<feature type="chain" id="PRO_5007178241" evidence="3">
    <location>
        <begin position="35"/>
        <end position="369"/>
    </location>
</feature>
<accession>A0A125NVD6</accession>
<organism evidence="5 6">
    <name type="scientific">Hyphomicrobium sulfonivorans</name>
    <dbReference type="NCBI Taxonomy" id="121290"/>
    <lineage>
        <taxon>Bacteria</taxon>
        <taxon>Pseudomonadati</taxon>
        <taxon>Pseudomonadota</taxon>
        <taxon>Alphaproteobacteria</taxon>
        <taxon>Hyphomicrobiales</taxon>
        <taxon>Hyphomicrobiaceae</taxon>
        <taxon>Hyphomicrobium</taxon>
    </lineage>
</organism>
<evidence type="ECO:0000256" key="2">
    <source>
        <dbReference type="ARBA" id="ARBA00022729"/>
    </source>
</evidence>
<reference evidence="5 6" key="1">
    <citation type="submission" date="2015-10" db="EMBL/GenBank/DDBJ databases">
        <title>Transcriptomic analysis of a linuron degrading triple-species bacterial consortium.</title>
        <authorList>
            <person name="Albers P."/>
        </authorList>
    </citation>
    <scope>NUCLEOTIDE SEQUENCE [LARGE SCALE GENOMIC DNA]</scope>
    <source>
        <strain evidence="5 6">WDL6</strain>
    </source>
</reference>
<comment type="caution">
    <text evidence="5">The sequence shown here is derived from an EMBL/GenBank/DDBJ whole genome shotgun (WGS) entry which is preliminary data.</text>
</comment>
<feature type="signal peptide" evidence="3">
    <location>
        <begin position="1"/>
        <end position="34"/>
    </location>
</feature>
<dbReference type="InterPro" id="IPR018976">
    <property type="entry name" value="Imelysin-like"/>
</dbReference>
<evidence type="ECO:0000256" key="3">
    <source>
        <dbReference type="SAM" id="SignalP"/>
    </source>
</evidence>
<evidence type="ECO:0000313" key="5">
    <source>
        <dbReference type="EMBL" id="KWT69434.1"/>
    </source>
</evidence>
<evidence type="ECO:0000259" key="4">
    <source>
        <dbReference type="Pfam" id="PF09375"/>
    </source>
</evidence>
<gene>
    <name evidence="5" type="ORF">APY04_1517</name>
</gene>
<comment type="subcellular location">
    <subcellularLocation>
        <location evidence="1">Cell envelope</location>
    </subcellularLocation>
</comment>
<evidence type="ECO:0000256" key="1">
    <source>
        <dbReference type="ARBA" id="ARBA00004196"/>
    </source>
</evidence>